<dbReference type="PRINTS" id="PR00381">
    <property type="entry name" value="KINESINLIGHT"/>
</dbReference>
<dbReference type="GO" id="GO:0043531">
    <property type="term" value="F:ADP binding"/>
    <property type="evidence" value="ECO:0007669"/>
    <property type="project" value="InterPro"/>
</dbReference>
<keyword evidence="6" id="KW-1185">Reference proteome</keyword>
<accession>A0A2J6TWT8</accession>
<dbReference type="RefSeq" id="XP_024744322.1">
    <property type="nucleotide sequence ID" value="XM_024877639.1"/>
</dbReference>
<feature type="compositionally biased region" description="Basic residues" evidence="2">
    <location>
        <begin position="1"/>
        <end position="12"/>
    </location>
</feature>
<dbReference type="SUPFAM" id="SSF52540">
    <property type="entry name" value="P-loop containing nucleoside triphosphate hydrolases"/>
    <property type="match status" value="1"/>
</dbReference>
<proteinExistence type="inferred from homology"/>
<organism evidence="5 6">
    <name type="scientific">Hyaloscypha bicolor E</name>
    <dbReference type="NCBI Taxonomy" id="1095630"/>
    <lineage>
        <taxon>Eukaryota</taxon>
        <taxon>Fungi</taxon>
        <taxon>Dikarya</taxon>
        <taxon>Ascomycota</taxon>
        <taxon>Pezizomycotina</taxon>
        <taxon>Leotiomycetes</taxon>
        <taxon>Helotiales</taxon>
        <taxon>Hyaloscyphaceae</taxon>
        <taxon>Hyaloscypha</taxon>
        <taxon>Hyaloscypha bicolor</taxon>
    </lineage>
</organism>
<protein>
    <submittedName>
        <fullName evidence="5">Uncharacterized protein</fullName>
    </submittedName>
</protein>
<dbReference type="STRING" id="1095630.A0A2J6TWT8"/>
<evidence type="ECO:0000256" key="2">
    <source>
        <dbReference type="SAM" id="MobiDB-lite"/>
    </source>
</evidence>
<dbReference type="Pfam" id="PF05057">
    <property type="entry name" value="DUF676"/>
    <property type="match status" value="1"/>
</dbReference>
<dbReference type="Pfam" id="PF13374">
    <property type="entry name" value="TPR_10"/>
    <property type="match status" value="3"/>
</dbReference>
<feature type="region of interest" description="Disordered" evidence="2">
    <location>
        <begin position="1"/>
        <end position="53"/>
    </location>
</feature>
<feature type="compositionally biased region" description="Polar residues" evidence="2">
    <location>
        <begin position="24"/>
        <end position="53"/>
    </location>
</feature>
<dbReference type="Gene3D" id="3.40.50.1820">
    <property type="entry name" value="alpha/beta hydrolase"/>
    <property type="match status" value="1"/>
</dbReference>
<dbReference type="Pfam" id="PF13424">
    <property type="entry name" value="TPR_12"/>
    <property type="match status" value="2"/>
</dbReference>
<dbReference type="PANTHER" id="PTHR46082">
    <property type="entry name" value="ATP/GTP-BINDING PROTEIN-RELATED"/>
    <property type="match status" value="1"/>
</dbReference>
<dbReference type="Proteomes" id="UP000235371">
    <property type="component" value="Unassembled WGS sequence"/>
</dbReference>
<dbReference type="Gene3D" id="1.25.40.10">
    <property type="entry name" value="Tetratricopeptide repeat domain"/>
    <property type="match status" value="2"/>
</dbReference>
<name>A0A2J6TWT8_9HELO</name>
<dbReference type="InterPro" id="IPR011990">
    <property type="entry name" value="TPR-like_helical_dom_sf"/>
</dbReference>
<dbReference type="OrthoDB" id="626167at2759"/>
<dbReference type="Gene3D" id="3.40.50.300">
    <property type="entry name" value="P-loop containing nucleotide triphosphate hydrolases"/>
    <property type="match status" value="1"/>
</dbReference>
<dbReference type="AlphaFoldDB" id="A0A2J6TWT8"/>
<dbReference type="PANTHER" id="PTHR46082:SF11">
    <property type="entry name" value="AAA+ ATPASE DOMAIN-CONTAINING PROTEIN-RELATED"/>
    <property type="match status" value="1"/>
</dbReference>
<evidence type="ECO:0000313" key="6">
    <source>
        <dbReference type="Proteomes" id="UP000235371"/>
    </source>
</evidence>
<dbReference type="InterPro" id="IPR027417">
    <property type="entry name" value="P-loop_NTPase"/>
</dbReference>
<comment type="similarity">
    <text evidence="1">Belongs to the putative lipase ROG1 family.</text>
</comment>
<dbReference type="SUPFAM" id="SSF53474">
    <property type="entry name" value="alpha/beta-Hydrolases"/>
    <property type="match status" value="1"/>
</dbReference>
<dbReference type="Pfam" id="PF00931">
    <property type="entry name" value="NB-ARC"/>
    <property type="match status" value="1"/>
</dbReference>
<dbReference type="InParanoid" id="A0A2J6TWT8"/>
<sequence length="1103" mass="123783">MSKIFNRFKKGRAGRDSNLPATRGESSNASSAPALSQNSADPSTHAPASQHPQSAGKIGLFELAKGKHDDEKTIDVVAVHGLQGDLYQTWTHENGTMWLESILPDKIPCARIMTFGYNSAIAFSSSEAMLEDKSIELINRLTMKRSSIENGSTRPIVFVCHSLGGILVKRALILAHERSLDTHYRTILDNTKAIAFLGVPHRGANAAWWATFAANSLKGATLGMVTHTALVKDLQKASPTLATISKQFVDRAKSLKIYTFYETRKLSGIVVVDKPSALLNLPNEKLFPVDANHRTICKISSAESQEYEAVGAWIEDLVRSVATNAPHNLPQVPSSYFEVPNRRVSHFFGREDIVTKIDQALSVSPGPHVVVLRGIGGQGKSQVALEYCRQKKDGPSPDIFWIDATSENSVTSTFISISDLIRTTTDQLLDNNARLALVRRKFANWPTELLLVFDNYDDPHEFPNIQDYFPPNKLSSILVTGRHADIGTLVLGQDDNLIELSGLADTAAVDLLEHHSQVKETNGKFGEEIVKRLGYHPLAITQAGTYIRKGGIPLGEFMDIYKQEKAEILTNTPQLSQYRRKLGDAENETSLNVFTTWQLSFQQLLSHVSEDSVAVKLLRLLAFFDNKDISEWIFIEFHRNPVVNKTNELLQWVNQFTDSQQRWSNRLFKKNLVLLHDFCLLQSVAQDADEYSHASLHPLVKDWIHLQMGQSACQQYALMASEILGDILRAFRENQHFQLPLQTKQYLALHVIAQEDNDSEYLGIGCAEVPQDLVIEYASNQGWFAIFFTELGLHNKAEQLRVLVLETRKKVLGPEHPDTLVSISNLALTYLNQGRWKEAEPLQVQVLETSKNVLGAEHPDTLVSMSNLASTYENQGRWEEAKSLKIQVLETRKRVLGPEHRDTLVSMNNLASTYRNQGRWEEAETLEVQVLETRKRVLGPEHRDTLVSMNNLASTYRNQGRWEEAETLEVQVLETMERVLGPEHPDTLMSMGNLASTYRNQGRREEAETLGVQVLETMERVLGPEHPDTLTSMNNLAWAWKQQGLHSKALQLMEECVQLRTRILGNNHPNTLTSSAALLEWQAENLEISSLVEENPAVNNIAS</sequence>
<feature type="domain" description="NB-ARC" evidence="3">
    <location>
        <begin position="351"/>
        <end position="516"/>
    </location>
</feature>
<evidence type="ECO:0000313" key="5">
    <source>
        <dbReference type="EMBL" id="PMD67418.1"/>
    </source>
</evidence>
<feature type="domain" description="DUF676" evidence="4">
    <location>
        <begin position="76"/>
        <end position="247"/>
    </location>
</feature>
<dbReference type="GeneID" id="36585716"/>
<dbReference type="EMBL" id="KZ613740">
    <property type="protein sequence ID" value="PMD67418.1"/>
    <property type="molecule type" value="Genomic_DNA"/>
</dbReference>
<dbReference type="SUPFAM" id="SSF48452">
    <property type="entry name" value="TPR-like"/>
    <property type="match status" value="2"/>
</dbReference>
<evidence type="ECO:0000259" key="4">
    <source>
        <dbReference type="Pfam" id="PF05057"/>
    </source>
</evidence>
<evidence type="ECO:0000256" key="1">
    <source>
        <dbReference type="ARBA" id="ARBA00007920"/>
    </source>
</evidence>
<gene>
    <name evidence="5" type="ORF">K444DRAFT_579012</name>
</gene>
<reference evidence="5 6" key="1">
    <citation type="submission" date="2016-04" db="EMBL/GenBank/DDBJ databases">
        <title>A degradative enzymes factory behind the ericoid mycorrhizal symbiosis.</title>
        <authorList>
            <consortium name="DOE Joint Genome Institute"/>
            <person name="Martino E."/>
            <person name="Morin E."/>
            <person name="Grelet G."/>
            <person name="Kuo A."/>
            <person name="Kohler A."/>
            <person name="Daghino S."/>
            <person name="Barry K."/>
            <person name="Choi C."/>
            <person name="Cichocki N."/>
            <person name="Clum A."/>
            <person name="Copeland A."/>
            <person name="Hainaut M."/>
            <person name="Haridas S."/>
            <person name="Labutti K."/>
            <person name="Lindquist E."/>
            <person name="Lipzen A."/>
            <person name="Khouja H.-R."/>
            <person name="Murat C."/>
            <person name="Ohm R."/>
            <person name="Olson A."/>
            <person name="Spatafora J."/>
            <person name="Veneault-Fourrey C."/>
            <person name="Henrissat B."/>
            <person name="Grigoriev I."/>
            <person name="Martin F."/>
            <person name="Perotto S."/>
        </authorList>
    </citation>
    <scope>NUCLEOTIDE SEQUENCE [LARGE SCALE GENOMIC DNA]</scope>
    <source>
        <strain evidence="5 6">E</strain>
    </source>
</reference>
<evidence type="ECO:0000259" key="3">
    <source>
        <dbReference type="Pfam" id="PF00931"/>
    </source>
</evidence>
<dbReference type="InterPro" id="IPR007751">
    <property type="entry name" value="DUF676_lipase-like"/>
</dbReference>
<dbReference type="InterPro" id="IPR029058">
    <property type="entry name" value="AB_hydrolase_fold"/>
</dbReference>
<dbReference type="InterPro" id="IPR002182">
    <property type="entry name" value="NB-ARC"/>
</dbReference>
<dbReference type="InterPro" id="IPR053137">
    <property type="entry name" value="NLR-like"/>
</dbReference>